<dbReference type="EMBL" id="JASNWA010000004">
    <property type="protein sequence ID" value="KAK3176578.1"/>
    <property type="molecule type" value="Genomic_DNA"/>
</dbReference>
<evidence type="ECO:0000313" key="3">
    <source>
        <dbReference type="Proteomes" id="UP001276659"/>
    </source>
</evidence>
<reference evidence="2" key="1">
    <citation type="submission" date="2022-11" db="EMBL/GenBank/DDBJ databases">
        <title>Chromosomal genome sequence assembly and mating type (MAT) locus characterization of the leprose asexual lichenized fungus Lepraria neglecta (Nyl.) Erichsen.</title>
        <authorList>
            <person name="Allen J.L."/>
            <person name="Pfeffer B."/>
        </authorList>
    </citation>
    <scope>NUCLEOTIDE SEQUENCE</scope>
    <source>
        <strain evidence="2">Allen 5258</strain>
    </source>
</reference>
<protein>
    <recommendedName>
        <fullName evidence="1">PBP domain-containing protein</fullName>
    </recommendedName>
</protein>
<dbReference type="InterPro" id="IPR052738">
    <property type="entry name" value="ABC-Tungstate_binding"/>
</dbReference>
<dbReference type="PANTHER" id="PTHR37945">
    <property type="entry name" value="EXTRACELLULAR TUNGSTATE BINDING PROTEIN"/>
    <property type="match status" value="1"/>
</dbReference>
<comment type="caution">
    <text evidence="2">The sequence shown here is derived from an EMBL/GenBank/DDBJ whole genome shotgun (WGS) entry which is preliminary data.</text>
</comment>
<organism evidence="2 3">
    <name type="scientific">Lepraria neglecta</name>
    <dbReference type="NCBI Taxonomy" id="209136"/>
    <lineage>
        <taxon>Eukaryota</taxon>
        <taxon>Fungi</taxon>
        <taxon>Dikarya</taxon>
        <taxon>Ascomycota</taxon>
        <taxon>Pezizomycotina</taxon>
        <taxon>Lecanoromycetes</taxon>
        <taxon>OSLEUM clade</taxon>
        <taxon>Lecanoromycetidae</taxon>
        <taxon>Lecanorales</taxon>
        <taxon>Lecanorineae</taxon>
        <taxon>Stereocaulaceae</taxon>
        <taxon>Lepraria</taxon>
    </lineage>
</organism>
<evidence type="ECO:0000313" key="2">
    <source>
        <dbReference type="EMBL" id="KAK3176578.1"/>
    </source>
</evidence>
<dbReference type="Pfam" id="PF12849">
    <property type="entry name" value="PBP_like_2"/>
    <property type="match status" value="1"/>
</dbReference>
<feature type="domain" description="PBP" evidence="1">
    <location>
        <begin position="15"/>
        <end position="257"/>
    </location>
</feature>
<dbReference type="Gene3D" id="3.40.190.10">
    <property type="entry name" value="Periplasmic binding protein-like II"/>
    <property type="match status" value="2"/>
</dbReference>
<name>A0AAE0DND3_9LECA</name>
<dbReference type="InterPro" id="IPR024370">
    <property type="entry name" value="PBP_domain"/>
</dbReference>
<dbReference type="PANTHER" id="PTHR37945:SF1">
    <property type="entry name" value="EXTRACELLULAR TUNGSTATE BINDING PROTEIN"/>
    <property type="match status" value="1"/>
</dbReference>
<dbReference type="InterPro" id="IPR036375">
    <property type="entry name" value="Hemopexin-like_dom_sf"/>
</dbReference>
<dbReference type="SUPFAM" id="SSF53850">
    <property type="entry name" value="Periplasmic binding protein-like II"/>
    <property type="match status" value="1"/>
</dbReference>
<dbReference type="Gene3D" id="2.110.10.10">
    <property type="entry name" value="Hemopexin-like domain"/>
    <property type="match status" value="2"/>
</dbReference>
<accession>A0AAE0DND3</accession>
<dbReference type="AlphaFoldDB" id="A0AAE0DND3"/>
<evidence type="ECO:0000259" key="1">
    <source>
        <dbReference type="Pfam" id="PF12849"/>
    </source>
</evidence>
<dbReference type="SUPFAM" id="SSF50923">
    <property type="entry name" value="Hemopexin-like domain"/>
    <property type="match status" value="1"/>
</dbReference>
<sequence length="468" mass="52749">MANAVYLYPNPRVAVKIGTGGSGQSGLLQALAEEFIKFSSQEEGSPKFSVEWYTSDTSVSIDYLHKNVVDVGITYHAIAESTALEKGVIDRVEYVWRDHWMLVGPKANPANLPTDGRSSIYVLLTKLFSAMEDSKGSQTPIKFLSRYDSSACNITESTLWSTIGQTPWAPPVSPWYHMLKDFPFQAIRKAAELGEYTLTDRGTWCAIESTVRDELTIFAQGKDDEDDPLLNPAHLLVGTHAKNKAMANCFADWMIREDGGQRVIKEFRRNGYDLYTIAPVGVNPLGKLPTSSHEIYFFKDDRYVRIDVVMDTISYHTAKNIQDMWKSLVAAEITRVNAILPSPDEKYQAYFFCGLSGRVQHYQCGTAMALPKEHVRRFFSGTKCVCIDLVTDKVIYPVADIATRFTTLARLKFTTVDMAILKTERENEQAYFFSNDQWALVGLDCDSLDGDPDFIKDAWKALHQADFY</sequence>
<dbReference type="Proteomes" id="UP001276659">
    <property type="component" value="Unassembled WGS sequence"/>
</dbReference>
<gene>
    <name evidence="2" type="ORF">OEA41_007901</name>
</gene>
<keyword evidence="3" id="KW-1185">Reference proteome</keyword>
<proteinExistence type="predicted"/>